<dbReference type="EMBL" id="CM001475">
    <property type="protein sequence ID" value="EIC28817.1"/>
    <property type="molecule type" value="Genomic_DNA"/>
</dbReference>
<protein>
    <submittedName>
        <fullName evidence="2">Glycosyl transferase</fullName>
    </submittedName>
</protein>
<dbReference type="GO" id="GO:0016740">
    <property type="term" value="F:transferase activity"/>
    <property type="evidence" value="ECO:0007669"/>
    <property type="project" value="UniProtKB-KW"/>
</dbReference>
<dbReference type="InterPro" id="IPR029044">
    <property type="entry name" value="Nucleotide-diphossugar_trans"/>
</dbReference>
<evidence type="ECO:0000259" key="1">
    <source>
        <dbReference type="Pfam" id="PF00535"/>
    </source>
</evidence>
<dbReference type="SUPFAM" id="SSF53448">
    <property type="entry name" value="Nucleotide-diphospho-sugar transferases"/>
    <property type="match status" value="1"/>
</dbReference>
<dbReference type="PANTHER" id="PTHR43685">
    <property type="entry name" value="GLYCOSYLTRANSFERASE"/>
    <property type="match status" value="1"/>
</dbReference>
<reference evidence="2 3" key="1">
    <citation type="journal article" date="2013" name="Genome Announc.">
        <title>Genome Sequence of the Obligate Gammaproteobacterial Methanotroph Methylomicrobium album Strain BG8.</title>
        <authorList>
            <person name="Kits K.D."/>
            <person name="Kalyuzhnaya M.G."/>
            <person name="Klotz M.G."/>
            <person name="Jetten M.S."/>
            <person name="Op den Camp H.J."/>
            <person name="Vuilleumier S."/>
            <person name="Bringel F."/>
            <person name="Dispirito A.A."/>
            <person name="Murrell J.C."/>
            <person name="Bruce D."/>
            <person name="Cheng J.F."/>
            <person name="Copeland A."/>
            <person name="Goodwin L."/>
            <person name="Hauser L."/>
            <person name="Lajus A."/>
            <person name="Land M.L."/>
            <person name="Lapidus A."/>
            <person name="Lucas S."/>
            <person name="Medigue C."/>
            <person name="Pitluck S."/>
            <person name="Woyke T."/>
            <person name="Zeytun A."/>
            <person name="Stein L.Y."/>
        </authorList>
    </citation>
    <scope>NUCLEOTIDE SEQUENCE [LARGE SCALE GENOMIC DNA]</scope>
    <source>
        <strain evidence="2 3">BG8</strain>
    </source>
</reference>
<keyword evidence="2" id="KW-0808">Transferase</keyword>
<dbReference type="HOGENOM" id="CLU_670395_0_0_6"/>
<dbReference type="PANTHER" id="PTHR43685:SF2">
    <property type="entry name" value="GLYCOSYLTRANSFERASE 2-LIKE DOMAIN-CONTAINING PROTEIN"/>
    <property type="match status" value="1"/>
</dbReference>
<accession>H8GGM1</accession>
<gene>
    <name evidence="2" type="ORF">Metal_0998</name>
</gene>
<feature type="domain" description="Glycosyltransferase 2-like" evidence="1">
    <location>
        <begin position="100"/>
        <end position="242"/>
    </location>
</feature>
<dbReference type="RefSeq" id="WP_005370182.1">
    <property type="nucleotide sequence ID" value="NZ_CM001475.1"/>
</dbReference>
<keyword evidence="3" id="KW-1185">Reference proteome</keyword>
<dbReference type="STRING" id="686340.Metal_0998"/>
<name>H8GGM1_METAL</name>
<organism evidence="2 3">
    <name type="scientific">Methylomicrobium album BG8</name>
    <dbReference type="NCBI Taxonomy" id="686340"/>
    <lineage>
        <taxon>Bacteria</taxon>
        <taxon>Pseudomonadati</taxon>
        <taxon>Pseudomonadota</taxon>
        <taxon>Gammaproteobacteria</taxon>
        <taxon>Methylococcales</taxon>
        <taxon>Methylococcaceae</taxon>
        <taxon>Methylomicrobium</taxon>
    </lineage>
</organism>
<dbReference type="eggNOG" id="COG1215">
    <property type="taxonomic scope" value="Bacteria"/>
</dbReference>
<evidence type="ECO:0000313" key="3">
    <source>
        <dbReference type="Proteomes" id="UP000005090"/>
    </source>
</evidence>
<sequence>MPTANVKVLFIGKTWDVPYDVKACKQLNNLFSIIAIFQPQVIVTSEFIPASLNVAPFEIRKKWIHVDPLVSKEDLIAAIENCYSSNLWGHVLQDRHPLVSVYTSVYNTGDFLRDTYQSLREQTYNNWEWVVVDDESTDETWERLQAIAREDIRVRPVRIKHSGSIGTVKDIATRLAYGPYLVELDHDDRLTDFALEEIKNAFEADPEVGMVYSNFAEFYADGSPHRYEDAFWKDRYRETVYHNRTYLECRAPNVYDAFGPAFTDQFAWYLTVGPNHVRAYRASELRRLGGYSHNLPVADDWDLFARFYLYSKIRHLDKLLYLYRLLDRSGNTTFVRNKSIQDHLELARAHYSAAFIEANEKRLRREHAEEVLE</sequence>
<dbReference type="InterPro" id="IPR001173">
    <property type="entry name" value="Glyco_trans_2-like"/>
</dbReference>
<evidence type="ECO:0000313" key="2">
    <source>
        <dbReference type="EMBL" id="EIC28817.1"/>
    </source>
</evidence>
<dbReference type="InterPro" id="IPR050834">
    <property type="entry name" value="Glycosyltransf_2"/>
</dbReference>
<dbReference type="AlphaFoldDB" id="H8GGM1"/>
<dbReference type="Gene3D" id="3.90.550.10">
    <property type="entry name" value="Spore Coat Polysaccharide Biosynthesis Protein SpsA, Chain A"/>
    <property type="match status" value="1"/>
</dbReference>
<dbReference type="Proteomes" id="UP000005090">
    <property type="component" value="Chromosome"/>
</dbReference>
<proteinExistence type="predicted"/>
<dbReference type="Pfam" id="PF00535">
    <property type="entry name" value="Glycos_transf_2"/>
    <property type="match status" value="1"/>
</dbReference>